<evidence type="ECO:0000313" key="1">
    <source>
        <dbReference type="EMBL" id="KAF0330496.1"/>
    </source>
</evidence>
<sequence>MTNDLGQVQAAFRFVDNIVDTCDMHWLSRIAHLHLTRMLAYLTSTVKADRENGLLRPVVGRGDASIALDVYRHSQSSESGDGALRQIKRRLRIARRWVDLTGGSLLLVLAFSDKADTVIRNFAITNRTLRSAAGSAFSSFAPELTRASCDMMQLSDQVLRGLVTEAQVDSTFQKLESVLIKAGVLQAAESDDDIL</sequence>
<keyword evidence="2" id="KW-1185">Reference proteome</keyword>
<dbReference type="OrthoDB" id="5242801at2759"/>
<comment type="caution">
    <text evidence="1">The sequence shown here is derived from an EMBL/GenBank/DDBJ whole genome shotgun (WGS) entry which is preliminary data.</text>
</comment>
<name>A0A8H3WKU5_9PEZI</name>
<organism evidence="1 2">
    <name type="scientific">Colletotrichum asianum</name>
    <dbReference type="NCBI Taxonomy" id="702518"/>
    <lineage>
        <taxon>Eukaryota</taxon>
        <taxon>Fungi</taxon>
        <taxon>Dikarya</taxon>
        <taxon>Ascomycota</taxon>
        <taxon>Pezizomycotina</taxon>
        <taxon>Sordariomycetes</taxon>
        <taxon>Hypocreomycetidae</taxon>
        <taxon>Glomerellales</taxon>
        <taxon>Glomerellaceae</taxon>
        <taxon>Colletotrichum</taxon>
        <taxon>Colletotrichum gloeosporioides species complex</taxon>
    </lineage>
</organism>
<reference evidence="1 2" key="1">
    <citation type="submission" date="2019-12" db="EMBL/GenBank/DDBJ databases">
        <title>A genome sequence resource for the geographically widespread anthracnose pathogen Colletotrichum asianum.</title>
        <authorList>
            <person name="Meng Y."/>
        </authorList>
    </citation>
    <scope>NUCLEOTIDE SEQUENCE [LARGE SCALE GENOMIC DNA]</scope>
    <source>
        <strain evidence="1 2">ICMP 18580</strain>
    </source>
</reference>
<dbReference type="EMBL" id="WOWK01000007">
    <property type="protein sequence ID" value="KAF0330496.1"/>
    <property type="molecule type" value="Genomic_DNA"/>
</dbReference>
<protein>
    <submittedName>
        <fullName evidence="1">Uncharacterized protein</fullName>
    </submittedName>
</protein>
<accession>A0A8H3WKU5</accession>
<evidence type="ECO:0000313" key="2">
    <source>
        <dbReference type="Proteomes" id="UP000434172"/>
    </source>
</evidence>
<dbReference type="AlphaFoldDB" id="A0A8H3WKU5"/>
<dbReference type="Proteomes" id="UP000434172">
    <property type="component" value="Unassembled WGS sequence"/>
</dbReference>
<proteinExistence type="predicted"/>
<gene>
    <name evidence="1" type="ORF">GQ607_002375</name>
</gene>